<dbReference type="RefSeq" id="WP_209859097.1">
    <property type="nucleotide sequence ID" value="NZ_JAGGLD010000001.1"/>
</dbReference>
<dbReference type="EMBL" id="JAGGLD010000001">
    <property type="protein sequence ID" value="MBP1999641.1"/>
    <property type="molecule type" value="Genomic_DNA"/>
</dbReference>
<comment type="caution">
    <text evidence="2">The sequence shown here is derived from an EMBL/GenBank/DDBJ whole genome shotgun (WGS) entry which is preliminary data.</text>
</comment>
<dbReference type="InterPro" id="IPR012347">
    <property type="entry name" value="Ferritin-like"/>
</dbReference>
<proteinExistence type="predicted"/>
<dbReference type="Pfam" id="PF09537">
    <property type="entry name" value="DUF2383"/>
    <property type="match status" value="1"/>
</dbReference>
<organism evidence="2 3">
    <name type="scientific">Paenibacillus shirakamiensis</name>
    <dbReference type="NCBI Taxonomy" id="1265935"/>
    <lineage>
        <taxon>Bacteria</taxon>
        <taxon>Bacillati</taxon>
        <taxon>Bacillota</taxon>
        <taxon>Bacilli</taxon>
        <taxon>Bacillales</taxon>
        <taxon>Paenibacillaceae</taxon>
        <taxon>Paenibacillus</taxon>
    </lineage>
</organism>
<feature type="domain" description="DUF2383" evidence="1">
    <location>
        <begin position="6"/>
        <end position="101"/>
    </location>
</feature>
<gene>
    <name evidence="2" type="ORF">J2Z69_000660</name>
</gene>
<accession>A0ABS4JD53</accession>
<evidence type="ECO:0000313" key="3">
    <source>
        <dbReference type="Proteomes" id="UP001519288"/>
    </source>
</evidence>
<evidence type="ECO:0000259" key="1">
    <source>
        <dbReference type="Pfam" id="PF09537"/>
    </source>
</evidence>
<reference evidence="2 3" key="1">
    <citation type="submission" date="2021-03" db="EMBL/GenBank/DDBJ databases">
        <title>Genomic Encyclopedia of Type Strains, Phase IV (KMG-IV): sequencing the most valuable type-strain genomes for metagenomic binning, comparative biology and taxonomic classification.</title>
        <authorList>
            <person name="Goeker M."/>
        </authorList>
    </citation>
    <scope>NUCLEOTIDE SEQUENCE [LARGE SCALE GENOMIC DNA]</scope>
    <source>
        <strain evidence="2 3">DSM 26806</strain>
    </source>
</reference>
<dbReference type="CDD" id="cd00657">
    <property type="entry name" value="Ferritin_like"/>
    <property type="match status" value="1"/>
</dbReference>
<dbReference type="GO" id="GO:0004322">
    <property type="term" value="F:ferroxidase activity"/>
    <property type="evidence" value="ECO:0007669"/>
    <property type="project" value="UniProtKB-EC"/>
</dbReference>
<dbReference type="InterPro" id="IPR009078">
    <property type="entry name" value="Ferritin-like_SF"/>
</dbReference>
<dbReference type="InterPro" id="IPR019052">
    <property type="entry name" value="DUF2383"/>
</dbReference>
<dbReference type="Gene3D" id="1.20.1260.10">
    <property type="match status" value="1"/>
</dbReference>
<sequence length="144" mass="16470">MSKESVVKELNEFLKGQYMGIHSYEHFIEKLEDPRIKKEFQNIQQDHKRHAQLIAERIQNLGGVPVDDEGWIGSVQGFFSSLTAPHTTKEIIQVVAEGEDKYGIHRSAEMVKGDLDPESLQLIQHILDHDKKHIDLLKSLESSV</sequence>
<evidence type="ECO:0000313" key="2">
    <source>
        <dbReference type="EMBL" id="MBP1999641.1"/>
    </source>
</evidence>
<keyword evidence="2" id="KW-0560">Oxidoreductase</keyword>
<name>A0ABS4JD53_9BACL</name>
<dbReference type="EC" id="1.16.3.1" evidence="2"/>
<dbReference type="SUPFAM" id="SSF47240">
    <property type="entry name" value="Ferritin-like"/>
    <property type="match status" value="1"/>
</dbReference>
<keyword evidence="3" id="KW-1185">Reference proteome</keyword>
<protein>
    <submittedName>
        <fullName evidence="2">Bacterioferritin</fullName>
        <ecNumber evidence="2">1.16.3.1</ecNumber>
    </submittedName>
</protein>
<dbReference type="Proteomes" id="UP001519288">
    <property type="component" value="Unassembled WGS sequence"/>
</dbReference>